<evidence type="ECO:0000313" key="5">
    <source>
        <dbReference type="Proteomes" id="UP000199652"/>
    </source>
</evidence>
<evidence type="ECO:0000313" key="4">
    <source>
        <dbReference type="EMBL" id="SDX53136.1"/>
    </source>
</evidence>
<feature type="domain" description="Cell envelope-related transcriptional attenuator" evidence="3">
    <location>
        <begin position="73"/>
        <end position="234"/>
    </location>
</feature>
<dbReference type="Proteomes" id="UP000199652">
    <property type="component" value="Unassembled WGS sequence"/>
</dbReference>
<protein>
    <submittedName>
        <fullName evidence="4">Cell envelope-related function transcriptional attenuator common domain-containing protein</fullName>
    </submittedName>
</protein>
<dbReference type="RefSeq" id="WP_090243343.1">
    <property type="nucleotide sequence ID" value="NZ_FNOU01000003.1"/>
</dbReference>
<name>A0A1H3CGD3_EUBBA</name>
<reference evidence="5" key="1">
    <citation type="submission" date="2016-10" db="EMBL/GenBank/DDBJ databases">
        <authorList>
            <person name="Varghese N."/>
            <person name="Submissions S."/>
        </authorList>
    </citation>
    <scope>NUCLEOTIDE SEQUENCE [LARGE SCALE GENOMIC DNA]</scope>
    <source>
        <strain evidence="5">VPI 5359</strain>
    </source>
</reference>
<dbReference type="Pfam" id="PF03816">
    <property type="entry name" value="LytR_cpsA_psr"/>
    <property type="match status" value="1"/>
</dbReference>
<accession>A0A1H3CGD3</accession>
<sequence>MTLKKKVISIILALLMVVIGSTAVYGFSIFNSISGASIDDSKLSINSLLDSNEKILNVALFGVDGRDDVDGDRSDTIMIASINFETGDVKIISVMRDLMVRIPETDSKNVSYEKINAAYDYGGAQLAVQTLNENFDLNIRDYVVVNFDCLVDTVDALGGVDVNISSEDVLYWTNQYIYDVNDKVKKSDPFIEGTGIQHLTGVQALAFCRNRYSDSDYGRTERQREVVQQIAEKAMNVDLLTAINLMGKVYPYVTSSFTLQEMSTYAQAFLSLENKNILNSRLPFDSVNTTDLIDGVSYVIPTTLADNAKVLHGYLYGDSAYVPSDTLQEISQRIVNITGYSSTVDWTTTTWQDIVNKQGSAVDGATTVNETAPTESTSAEPTPIAE</sequence>
<gene>
    <name evidence="4" type="ORF">SAMN04488579_10393</name>
</gene>
<dbReference type="PANTHER" id="PTHR33392">
    <property type="entry name" value="POLYISOPRENYL-TEICHOIC ACID--PEPTIDOGLYCAN TEICHOIC ACID TRANSFERASE TAGU"/>
    <property type="match status" value="1"/>
</dbReference>
<keyword evidence="5" id="KW-1185">Reference proteome</keyword>
<dbReference type="PANTHER" id="PTHR33392:SF6">
    <property type="entry name" value="POLYISOPRENYL-TEICHOIC ACID--PEPTIDOGLYCAN TEICHOIC ACID TRANSFERASE TAGU"/>
    <property type="match status" value="1"/>
</dbReference>
<feature type="compositionally biased region" description="Polar residues" evidence="2">
    <location>
        <begin position="366"/>
        <end position="380"/>
    </location>
</feature>
<organism evidence="4 5">
    <name type="scientific">Eubacterium barkeri</name>
    <name type="common">Clostridium barkeri</name>
    <dbReference type="NCBI Taxonomy" id="1528"/>
    <lineage>
        <taxon>Bacteria</taxon>
        <taxon>Bacillati</taxon>
        <taxon>Bacillota</taxon>
        <taxon>Clostridia</taxon>
        <taxon>Eubacteriales</taxon>
        <taxon>Eubacteriaceae</taxon>
        <taxon>Eubacterium</taxon>
    </lineage>
</organism>
<dbReference type="Gene3D" id="3.40.630.190">
    <property type="entry name" value="LCP protein"/>
    <property type="match status" value="1"/>
</dbReference>
<proteinExistence type="inferred from homology"/>
<dbReference type="AlphaFoldDB" id="A0A1H3CGD3"/>
<comment type="similarity">
    <text evidence="1">Belongs to the LytR/CpsA/Psr (LCP) family.</text>
</comment>
<evidence type="ECO:0000256" key="1">
    <source>
        <dbReference type="ARBA" id="ARBA00006068"/>
    </source>
</evidence>
<dbReference type="STRING" id="1528.SAMN04488579_10393"/>
<dbReference type="EMBL" id="FNOU01000003">
    <property type="protein sequence ID" value="SDX53136.1"/>
    <property type="molecule type" value="Genomic_DNA"/>
</dbReference>
<feature type="region of interest" description="Disordered" evidence="2">
    <location>
        <begin position="362"/>
        <end position="386"/>
    </location>
</feature>
<dbReference type="OrthoDB" id="27330at2"/>
<evidence type="ECO:0000259" key="3">
    <source>
        <dbReference type="Pfam" id="PF03816"/>
    </source>
</evidence>
<dbReference type="NCBIfam" id="TIGR00350">
    <property type="entry name" value="lytR_cpsA_psr"/>
    <property type="match status" value="1"/>
</dbReference>
<evidence type="ECO:0000256" key="2">
    <source>
        <dbReference type="SAM" id="MobiDB-lite"/>
    </source>
</evidence>
<dbReference type="InterPro" id="IPR050922">
    <property type="entry name" value="LytR/CpsA/Psr_CW_biosynth"/>
</dbReference>
<dbReference type="InterPro" id="IPR004474">
    <property type="entry name" value="LytR_CpsA_psr"/>
</dbReference>